<proteinExistence type="predicted"/>
<name>A0A5E8CIL8_9ZZZZ</name>
<protein>
    <recommendedName>
        <fullName evidence="2">Prolyl 4-hydroxylase alpha subunit Fe(2+) 2OG dioxygenase domain-containing protein</fullName>
    </recommendedName>
</protein>
<reference evidence="1" key="1">
    <citation type="submission" date="2019-09" db="EMBL/GenBank/DDBJ databases">
        <authorList>
            <person name="Needham M D."/>
        </authorList>
    </citation>
    <scope>NUCLEOTIDE SEQUENCE</scope>
</reference>
<sequence>MNLNKYTKNTFPYLFLEMEDCFTNETIKEFNDIITNKVEPYINTENYNGERTNGNNRYFFNNQSIKDYPNIEKVKDYLLSREAVKLIESLGGIDLNNSYLRMEAILDKKTFWLKKHVDIKEKLVSFLIYINDTNEPIENGTDIYKEDLTLFRSVPFKHNLGYMFFPSDNTWHGMEPGKNIKYRKSVLINYVTFKTDWQVKK</sequence>
<dbReference type="Gene3D" id="2.60.120.620">
    <property type="entry name" value="q2cbj1_9rhob like domain"/>
    <property type="match status" value="1"/>
</dbReference>
<dbReference type="AlphaFoldDB" id="A0A5E8CIL8"/>
<dbReference type="SUPFAM" id="SSF51197">
    <property type="entry name" value="Clavaminate synthase-like"/>
    <property type="match status" value="1"/>
</dbReference>
<organism evidence="1">
    <name type="scientific">seawater metagenome</name>
    <dbReference type="NCBI Taxonomy" id="1561972"/>
    <lineage>
        <taxon>unclassified sequences</taxon>
        <taxon>metagenomes</taxon>
        <taxon>ecological metagenomes</taxon>
    </lineage>
</organism>
<evidence type="ECO:0000313" key="1">
    <source>
        <dbReference type="EMBL" id="VVU95061.1"/>
    </source>
</evidence>
<dbReference type="EMBL" id="CABVLZ010000003">
    <property type="protein sequence ID" value="VVU95061.1"/>
    <property type="molecule type" value="Genomic_DNA"/>
</dbReference>
<gene>
    <name evidence="1" type="ORF">CPAV1605_786</name>
</gene>
<accession>A0A5E8CIL8</accession>
<evidence type="ECO:0008006" key="2">
    <source>
        <dbReference type="Google" id="ProtNLM"/>
    </source>
</evidence>